<dbReference type="PANTHER" id="PTHR13096">
    <property type="entry name" value="MINA53 MYC INDUCED NUCLEAR ANTIGEN"/>
    <property type="match status" value="1"/>
</dbReference>
<dbReference type="GO" id="GO:0046872">
    <property type="term" value="F:metal ion binding"/>
    <property type="evidence" value="ECO:0007669"/>
    <property type="project" value="UniProtKB-KW"/>
</dbReference>
<dbReference type="Gene3D" id="2.60.120.650">
    <property type="entry name" value="Cupin"/>
    <property type="match status" value="1"/>
</dbReference>
<dbReference type="OrthoDB" id="479699at2"/>
<dbReference type="AlphaFoldDB" id="A0A448GVK7"/>
<dbReference type="EMBL" id="LR134343">
    <property type="protein sequence ID" value="VEG12775.1"/>
    <property type="molecule type" value="Genomic_DNA"/>
</dbReference>
<evidence type="ECO:0000256" key="2">
    <source>
        <dbReference type="ARBA" id="ARBA00022723"/>
    </source>
</evidence>
<sequence length="384" mass="44209">MVNLNKQTQHDFLTNYQDKKPYLFKNIAGIDWFDWLQINQIIERADIISDDFKIAHQGIVEKHHYVESFIEVGMLRHRLIKPAVYNLLQNGATVIANKIINEPAVDHFARQIAQMTNRQTVSSMYVAFGDKDSYKAHWDTRDVFAIQIKGRKRWVIYQPTFPNPLYMQQSKYYEDTHPCPKEPIMDIVLEAGDMLYIPCGWWHNPSPLGEETVHLAIGTFPAFGLDYTEWLSQKLPEILAIRKPLSNWQNDQENIQSLANNIANIIANKTNYDQFMQEFIANHRLPSKLNLELLGNNQVSKLPLSATLRLNSTQSYDDDSEYIITNGIKLNLDSDLKSVLIHIAKNPNISVDEILTVTNAIDTDKIAKTLYTLCANDVLEVVKY</sequence>
<dbReference type="SMART" id="SM00558">
    <property type="entry name" value="JmjC"/>
    <property type="match status" value="1"/>
</dbReference>
<dbReference type="SUPFAM" id="SSF51197">
    <property type="entry name" value="Clavaminate synthase-like"/>
    <property type="match status" value="1"/>
</dbReference>
<evidence type="ECO:0000313" key="5">
    <source>
        <dbReference type="EMBL" id="VEG12775.1"/>
    </source>
</evidence>
<keyword evidence="2" id="KW-0479">Metal-binding</keyword>
<name>A0A448GVK7_9GAMM</name>
<dbReference type="KEGG" id="mcun:NCTC10297_00717"/>
<dbReference type="InterPro" id="IPR003347">
    <property type="entry name" value="JmjC_dom"/>
</dbReference>
<organism evidence="5 6">
    <name type="scientific">Moraxella cuniculi</name>
    <dbReference type="NCBI Taxonomy" id="34061"/>
    <lineage>
        <taxon>Bacteria</taxon>
        <taxon>Pseudomonadati</taxon>
        <taxon>Pseudomonadota</taxon>
        <taxon>Gammaproteobacteria</taxon>
        <taxon>Moraxellales</taxon>
        <taxon>Moraxellaceae</taxon>
        <taxon>Moraxella</taxon>
    </lineage>
</organism>
<dbReference type="RefSeq" id="WP_126330130.1">
    <property type="nucleotide sequence ID" value="NZ_LR134343.1"/>
</dbReference>
<feature type="domain" description="JmjC" evidence="4">
    <location>
        <begin position="84"/>
        <end position="236"/>
    </location>
</feature>
<dbReference type="Proteomes" id="UP000274100">
    <property type="component" value="Chromosome"/>
</dbReference>
<dbReference type="PROSITE" id="PS51184">
    <property type="entry name" value="JMJC"/>
    <property type="match status" value="1"/>
</dbReference>
<dbReference type="Pfam" id="PF08007">
    <property type="entry name" value="JmjC_2"/>
    <property type="match status" value="1"/>
</dbReference>
<reference evidence="5 6" key="1">
    <citation type="submission" date="2018-12" db="EMBL/GenBank/DDBJ databases">
        <authorList>
            <consortium name="Pathogen Informatics"/>
        </authorList>
    </citation>
    <scope>NUCLEOTIDE SEQUENCE [LARGE SCALE GENOMIC DNA]</scope>
    <source>
        <strain evidence="5 6">NCTC10297</strain>
    </source>
</reference>
<dbReference type="InterPro" id="IPR039994">
    <property type="entry name" value="NO66-like"/>
</dbReference>
<proteinExistence type="predicted"/>
<gene>
    <name evidence="5" type="ORF">NCTC10297_00717</name>
</gene>
<dbReference type="PANTHER" id="PTHR13096:SF8">
    <property type="entry name" value="RIBOSOMAL OXYGENASE 1"/>
    <property type="match status" value="1"/>
</dbReference>
<evidence type="ECO:0000256" key="1">
    <source>
        <dbReference type="ARBA" id="ARBA00001954"/>
    </source>
</evidence>
<evidence type="ECO:0000259" key="4">
    <source>
        <dbReference type="PROSITE" id="PS51184"/>
    </source>
</evidence>
<evidence type="ECO:0000256" key="3">
    <source>
        <dbReference type="ARBA" id="ARBA00023004"/>
    </source>
</evidence>
<accession>A0A448GVK7</accession>
<comment type="cofactor">
    <cofactor evidence="1">
        <name>Fe(2+)</name>
        <dbReference type="ChEBI" id="CHEBI:29033"/>
    </cofactor>
</comment>
<protein>
    <submittedName>
        <fullName evidence="5">Cupin superfamily protein</fullName>
    </submittedName>
</protein>
<evidence type="ECO:0000313" key="6">
    <source>
        <dbReference type="Proteomes" id="UP000274100"/>
    </source>
</evidence>
<keyword evidence="3" id="KW-0408">Iron</keyword>